<dbReference type="GO" id="GO:0032299">
    <property type="term" value="C:ribonuclease H2 complex"/>
    <property type="evidence" value="ECO:0007669"/>
    <property type="project" value="InterPro"/>
</dbReference>
<dbReference type="PANTHER" id="PTHR47204:SF1">
    <property type="entry name" value="RIBONUCLEASE H2 SUBUNIT C"/>
    <property type="match status" value="1"/>
</dbReference>
<sequence>MSIEIVCAEGDSLRRSAAHLLPCDIQYDGGAPVSRYFKPNGDEAAFRGRHLCGMELPLPAGYSGAVLQDTKQAAVADGEERRWMHRGTIDTFTYWKHDEKPTEDETLLKVIRWANVASVLHADHGEVDVVVIE</sequence>
<dbReference type="EMBL" id="JWZX01002650">
    <property type="protein sequence ID" value="KOO27880.1"/>
    <property type="molecule type" value="Genomic_DNA"/>
</dbReference>
<comment type="caution">
    <text evidence="1">The sequence shown here is derived from an EMBL/GenBank/DDBJ whole genome shotgun (WGS) entry which is preliminary data.</text>
</comment>
<dbReference type="InterPro" id="IPR013924">
    <property type="entry name" value="RNase_H2_suC"/>
</dbReference>
<accession>A0A0M0JN00</accession>
<gene>
    <name evidence="1" type="ORF">Ctob_010719</name>
</gene>
<evidence type="ECO:0000313" key="1">
    <source>
        <dbReference type="EMBL" id="KOO27880.1"/>
    </source>
</evidence>
<dbReference type="PANTHER" id="PTHR47204">
    <property type="entry name" value="OS02G0168900 PROTEIN"/>
    <property type="match status" value="1"/>
</dbReference>
<dbReference type="Gene3D" id="2.40.128.680">
    <property type="match status" value="1"/>
</dbReference>
<dbReference type="GO" id="GO:0006401">
    <property type="term" value="P:RNA catabolic process"/>
    <property type="evidence" value="ECO:0007669"/>
    <property type="project" value="InterPro"/>
</dbReference>
<organism evidence="1 2">
    <name type="scientific">Chrysochromulina tobinii</name>
    <dbReference type="NCBI Taxonomy" id="1460289"/>
    <lineage>
        <taxon>Eukaryota</taxon>
        <taxon>Haptista</taxon>
        <taxon>Haptophyta</taxon>
        <taxon>Prymnesiophyceae</taxon>
        <taxon>Prymnesiales</taxon>
        <taxon>Chrysochromulinaceae</taxon>
        <taxon>Chrysochromulina</taxon>
    </lineage>
</organism>
<proteinExistence type="predicted"/>
<evidence type="ECO:0000313" key="2">
    <source>
        <dbReference type="Proteomes" id="UP000037460"/>
    </source>
</evidence>
<dbReference type="Pfam" id="PF08615">
    <property type="entry name" value="RNase_H2_suC"/>
    <property type="match status" value="1"/>
</dbReference>
<protein>
    <submittedName>
        <fullName evidence="1">Ribonuclease h2 subunit c-like protein</fullName>
    </submittedName>
</protein>
<dbReference type="AlphaFoldDB" id="A0A0M0JN00"/>
<dbReference type="Proteomes" id="UP000037460">
    <property type="component" value="Unassembled WGS sequence"/>
</dbReference>
<name>A0A0M0JN00_9EUKA</name>
<reference evidence="2" key="1">
    <citation type="journal article" date="2015" name="PLoS Genet.">
        <title>Genome Sequence and Transcriptome Analyses of Chrysochromulina tobin: Metabolic Tools for Enhanced Algal Fitness in the Prominent Order Prymnesiales (Haptophyceae).</title>
        <authorList>
            <person name="Hovde B.T."/>
            <person name="Deodato C.R."/>
            <person name="Hunsperger H.M."/>
            <person name="Ryken S.A."/>
            <person name="Yost W."/>
            <person name="Jha R.K."/>
            <person name="Patterson J."/>
            <person name="Monnat R.J. Jr."/>
            <person name="Barlow S.B."/>
            <person name="Starkenburg S.R."/>
            <person name="Cattolico R.A."/>
        </authorList>
    </citation>
    <scope>NUCLEOTIDE SEQUENCE</scope>
    <source>
        <strain evidence="2">CCMP291</strain>
    </source>
</reference>
<keyword evidence="2" id="KW-1185">Reference proteome</keyword>
<dbReference type="OrthoDB" id="6222486at2759"/>
<dbReference type="CDD" id="cd09271">
    <property type="entry name" value="RNase_H2-C"/>
    <property type="match status" value="1"/>
</dbReference>